<reference evidence="2" key="1">
    <citation type="submission" date="2018-06" db="EMBL/GenBank/DDBJ databases">
        <authorList>
            <person name="Zhirakovskaya E."/>
        </authorList>
    </citation>
    <scope>NUCLEOTIDE SEQUENCE</scope>
</reference>
<dbReference type="AlphaFoldDB" id="A0A3B0RXD3"/>
<proteinExistence type="predicted"/>
<sequence length="128" mass="13389">MGEIQVFSVASQRAKWLADRQAVVASNIANAVTPGFKAKDVVPFSVVLGGAEGGLNRTNPRHLDVAGMDSVTSATATQLDPTGKTTESGNSVSIERELVKGGQVAGAYSLNTNVIKAFHKMMLMSVRG</sequence>
<protein>
    <recommendedName>
        <fullName evidence="1">Flagellar basal body rod protein N-terminal domain-containing protein</fullName>
    </recommendedName>
</protein>
<dbReference type="EMBL" id="UOEC01000057">
    <property type="protein sequence ID" value="VAV89063.1"/>
    <property type="molecule type" value="Genomic_DNA"/>
</dbReference>
<accession>A0A3B0RXD3</accession>
<gene>
    <name evidence="2" type="ORF">MNBD_ALPHA08-1556</name>
</gene>
<feature type="domain" description="Flagellar basal body rod protein N-terminal" evidence="1">
    <location>
        <begin position="12"/>
        <end position="37"/>
    </location>
</feature>
<dbReference type="InterPro" id="IPR001444">
    <property type="entry name" value="Flag_bb_rod_N"/>
</dbReference>
<name>A0A3B0RXD3_9ZZZZ</name>
<evidence type="ECO:0000259" key="1">
    <source>
        <dbReference type="Pfam" id="PF00460"/>
    </source>
</evidence>
<evidence type="ECO:0000313" key="2">
    <source>
        <dbReference type="EMBL" id="VAV89063.1"/>
    </source>
</evidence>
<organism evidence="2">
    <name type="scientific">hydrothermal vent metagenome</name>
    <dbReference type="NCBI Taxonomy" id="652676"/>
    <lineage>
        <taxon>unclassified sequences</taxon>
        <taxon>metagenomes</taxon>
        <taxon>ecological metagenomes</taxon>
    </lineage>
</organism>
<dbReference type="Pfam" id="PF00460">
    <property type="entry name" value="Flg_bb_rod"/>
    <property type="match status" value="1"/>
</dbReference>